<protein>
    <recommendedName>
        <fullName evidence="8">Flagellar brake protein</fullName>
    </recommendedName>
</protein>
<evidence type="ECO:0000259" key="4">
    <source>
        <dbReference type="Pfam" id="PF07238"/>
    </source>
</evidence>
<sequence length="233" mass="26189">MEALEVFSMTIQELAENRLQVLQMRAGSIVDMEIVLPANRKRIKTEFVGALENQFIILNHPSHQRLGAAMDYVKEGTEVIVRALPEEGDGQIIAFKETIKSVTTHPARLIYLYYPNEVQTYKLRAQTRIPTLIPAVLNVEGKSEVGVIKDISLAGLMFDVQKTHLPEELKELSCEILIEGKDAKKLTLVGKVCRVKENQEEIVSLGIHLESQDKQVQAILKDYLIDISVLGNE</sequence>
<dbReference type="GO" id="GO:0035438">
    <property type="term" value="F:cyclic-di-GMP binding"/>
    <property type="evidence" value="ECO:0007669"/>
    <property type="project" value="InterPro"/>
</dbReference>
<dbReference type="Gene3D" id="2.30.110.10">
    <property type="entry name" value="Electron Transport, Fmn-binding Protein, Chain A"/>
    <property type="match status" value="1"/>
</dbReference>
<dbReference type="Gene3D" id="2.40.10.220">
    <property type="entry name" value="predicted glycosyltransferase like domains"/>
    <property type="match status" value="1"/>
</dbReference>
<dbReference type="EMBL" id="AUXZ01000024">
    <property type="protein sequence ID" value="KZN54835.1"/>
    <property type="molecule type" value="Genomic_DNA"/>
</dbReference>
<comment type="caution">
    <text evidence="6">The sequence shown here is derived from an EMBL/GenBank/DDBJ whole genome shotgun (WGS) entry which is preliminary data.</text>
</comment>
<dbReference type="Proteomes" id="UP000076503">
    <property type="component" value="Unassembled WGS sequence"/>
</dbReference>
<gene>
    <name evidence="6" type="ORF">N476_07445</name>
</gene>
<feature type="domain" description="PilZ" evidence="4">
    <location>
        <begin position="123"/>
        <end position="224"/>
    </location>
</feature>
<accession>A0A167GAX5</accession>
<keyword evidence="2" id="KW-0547">Nucleotide-binding</keyword>
<dbReference type="PATRIC" id="fig|1365251.3.peg.375"/>
<feature type="domain" description="Type III secretion system flagellar brake protein YcgR PilZN" evidence="5">
    <location>
        <begin position="27"/>
        <end position="115"/>
    </location>
</feature>
<name>A0A167GAX5_9GAMM</name>
<dbReference type="SUPFAM" id="SSF141371">
    <property type="entry name" value="PilZ domain-like"/>
    <property type="match status" value="2"/>
</dbReference>
<dbReference type="InterPro" id="IPR012349">
    <property type="entry name" value="Split_barrel_FMN-bd"/>
</dbReference>
<dbReference type="Pfam" id="PF07238">
    <property type="entry name" value="PilZ"/>
    <property type="match status" value="1"/>
</dbReference>
<evidence type="ECO:0000259" key="5">
    <source>
        <dbReference type="Pfam" id="PF12945"/>
    </source>
</evidence>
<dbReference type="AlphaFoldDB" id="A0A167GAX5"/>
<organism evidence="6 7">
    <name type="scientific">Pseudoalteromonas luteoviolacea H33</name>
    <dbReference type="NCBI Taxonomy" id="1365251"/>
    <lineage>
        <taxon>Bacteria</taxon>
        <taxon>Pseudomonadati</taxon>
        <taxon>Pseudomonadota</taxon>
        <taxon>Gammaproteobacteria</taxon>
        <taxon>Alteromonadales</taxon>
        <taxon>Pseudoalteromonadaceae</taxon>
        <taxon>Pseudoalteromonas</taxon>
    </lineage>
</organism>
<evidence type="ECO:0008006" key="8">
    <source>
        <dbReference type="Google" id="ProtNLM"/>
    </source>
</evidence>
<evidence type="ECO:0000313" key="6">
    <source>
        <dbReference type="EMBL" id="KZN54835.1"/>
    </source>
</evidence>
<keyword evidence="1" id="KW-0973">c-di-GMP</keyword>
<reference evidence="6 7" key="1">
    <citation type="submission" date="2013-07" db="EMBL/GenBank/DDBJ databases">
        <title>Comparative Genomic and Metabolomic Analysis of Twelve Strains of Pseudoalteromonas luteoviolacea.</title>
        <authorList>
            <person name="Vynne N.G."/>
            <person name="Mansson M."/>
            <person name="Gram L."/>
        </authorList>
    </citation>
    <scope>NUCLEOTIDE SEQUENCE [LARGE SCALE GENOMIC DNA]</scope>
    <source>
        <strain evidence="6 7">H33</strain>
    </source>
</reference>
<keyword evidence="3" id="KW-0975">Bacterial flagellum</keyword>
<dbReference type="InterPro" id="IPR009875">
    <property type="entry name" value="PilZ_domain"/>
</dbReference>
<dbReference type="Pfam" id="PF12945">
    <property type="entry name" value="PilZNR"/>
    <property type="match status" value="1"/>
</dbReference>
<evidence type="ECO:0000256" key="2">
    <source>
        <dbReference type="ARBA" id="ARBA00022741"/>
    </source>
</evidence>
<evidence type="ECO:0000256" key="1">
    <source>
        <dbReference type="ARBA" id="ARBA00022636"/>
    </source>
</evidence>
<evidence type="ECO:0000313" key="7">
    <source>
        <dbReference type="Proteomes" id="UP000076503"/>
    </source>
</evidence>
<evidence type="ECO:0000256" key="3">
    <source>
        <dbReference type="ARBA" id="ARBA00023143"/>
    </source>
</evidence>
<proteinExistence type="predicted"/>
<dbReference type="InterPro" id="IPR009926">
    <property type="entry name" value="T3SS_YcgR_PilZN"/>
</dbReference>